<dbReference type="SUPFAM" id="SSF52540">
    <property type="entry name" value="P-loop containing nucleoside triphosphate hydrolases"/>
    <property type="match status" value="1"/>
</dbReference>
<dbReference type="InterPro" id="IPR014016">
    <property type="entry name" value="UvrD-like_ATP-bd"/>
</dbReference>
<dbReference type="CDD" id="cd17932">
    <property type="entry name" value="DEXQc_UvrD"/>
    <property type="match status" value="1"/>
</dbReference>
<comment type="caution">
    <text evidence="14">The sequence shown here is derived from an EMBL/GenBank/DDBJ whole genome shotgun (WGS) entry which is preliminary data.</text>
</comment>
<dbReference type="Gene3D" id="1.10.10.160">
    <property type="match status" value="1"/>
</dbReference>
<dbReference type="InterPro" id="IPR005751">
    <property type="entry name" value="ATP-dep_DNA_helicase_PcrA"/>
</dbReference>
<comment type="catalytic activity">
    <reaction evidence="8">
        <text>Couples ATP hydrolysis with the unwinding of duplex DNA by translocating in the 3'-5' direction.</text>
        <dbReference type="EC" id="5.6.2.4"/>
    </reaction>
</comment>
<dbReference type="RefSeq" id="WP_005383433.1">
    <property type="nucleotide sequence ID" value="NZ_KB291585.1"/>
</dbReference>
<keyword evidence="6 11" id="KW-0238">DNA-binding</keyword>
<evidence type="ECO:0000256" key="5">
    <source>
        <dbReference type="ARBA" id="ARBA00022840"/>
    </source>
</evidence>
<evidence type="ECO:0000256" key="9">
    <source>
        <dbReference type="ARBA" id="ARBA00048988"/>
    </source>
</evidence>
<evidence type="ECO:0000256" key="8">
    <source>
        <dbReference type="ARBA" id="ARBA00034617"/>
    </source>
</evidence>
<dbReference type="Pfam" id="PF13361">
    <property type="entry name" value="UvrD_C"/>
    <property type="match status" value="1"/>
</dbReference>
<dbReference type="Pfam" id="PF21196">
    <property type="entry name" value="PcrA_UvrD_tudor"/>
    <property type="match status" value="1"/>
</dbReference>
<keyword evidence="3 10" id="KW-0378">Hydrolase</keyword>
<feature type="domain" description="UvrD-like helicase ATP-binding" evidence="12">
    <location>
        <begin position="6"/>
        <end position="285"/>
    </location>
</feature>
<feature type="binding site" evidence="10">
    <location>
        <begin position="27"/>
        <end position="34"/>
    </location>
    <ligand>
        <name>ATP</name>
        <dbReference type="ChEBI" id="CHEBI:30616"/>
    </ligand>
</feature>
<dbReference type="PROSITE" id="PS51217">
    <property type="entry name" value="UVRD_HELICASE_CTER"/>
    <property type="match status" value="1"/>
</dbReference>
<dbReference type="InterPro" id="IPR014017">
    <property type="entry name" value="DNA_helicase_UvrD-like_C"/>
</dbReference>
<dbReference type="CDD" id="cd18807">
    <property type="entry name" value="SF1_C_UvrD"/>
    <property type="match status" value="1"/>
</dbReference>
<dbReference type="PANTHER" id="PTHR11070:SF2">
    <property type="entry name" value="ATP-DEPENDENT DNA HELICASE SRS2"/>
    <property type="match status" value="1"/>
</dbReference>
<evidence type="ECO:0000256" key="3">
    <source>
        <dbReference type="ARBA" id="ARBA00022801"/>
    </source>
</evidence>
<dbReference type="GO" id="GO:0004386">
    <property type="term" value="F:helicase activity"/>
    <property type="evidence" value="ECO:0007669"/>
    <property type="project" value="UniProtKB-KW"/>
</dbReference>
<evidence type="ECO:0000256" key="4">
    <source>
        <dbReference type="ARBA" id="ARBA00022806"/>
    </source>
</evidence>
<dbReference type="Proteomes" id="UP000010412">
    <property type="component" value="Unassembled WGS sequence"/>
</dbReference>
<sequence>MQSLLDGLNREQQQAVQHTEGPLLILAGAGSGKTKVLTVRIAYLLAQGVNPYEILAITFTNKAAKEMKSRVEGLVGDVANRIWLSTFHSFCAKFLRFELDNFLGYNSNFTIYDTSDSQVVIKAALKALNLDDKYYPVGAMISAISDAKNKLMFASDYRKQARDFYQQKVADVYEYYERELRKNNALDFDDLLLVAVKLLQSNAAVLDKYSKRFKYVMIDEYQDTNHAQYLLAYLLSSHWKNIAVVGDADQSIYAWRGADIQNILDFEKDYPNCTSIKLEQNYRSTKIILDAANAVIDNNEGRPEKNLWTDKVEGAKIQHFTAQSEHEEAAFIGDTIVKKHDIHGVPYGDMAILYRTNAQSRVLEEALIKRALPYTMVGGTKFYDRKEIKDVLAYLRVLYNPFDDLSLLRIINVPKRSIGATTVSKLQDYARENGTSLFMTLTQLHLVDTIKGKTKEKLEEFGILIFTLVAEMDDKSVLDILEAILDRTGYLAQLEESTDPQDQARAENIGELLSVAKDFQDTNPTGTVEDFLEQVALVNDVDSFEQEESKVTLMTLHAAKGLEFPIVFLGGLEEGLFPHSRTLMNPEEIEEERRLAYVGITRAEKELYISNATTRTVFGRTSSYLPSRFIDEIPAELVDSLRAKRRIPDDIKPTVPRHMSVASRPVTKPIIRNEVIADWKVGDTAIHSKWGNGKVVNVSGEGAGMKLTIEFPTQGVRVVMAKFAPVKKG</sequence>
<evidence type="ECO:0000313" key="14">
    <source>
        <dbReference type="EMBL" id="EKY20730.1"/>
    </source>
</evidence>
<evidence type="ECO:0000259" key="13">
    <source>
        <dbReference type="PROSITE" id="PS51217"/>
    </source>
</evidence>
<keyword evidence="4 10" id="KW-0347">Helicase</keyword>
<evidence type="ECO:0000313" key="15">
    <source>
        <dbReference type="Proteomes" id="UP000010412"/>
    </source>
</evidence>
<keyword evidence="7" id="KW-0413">Isomerase</keyword>
<accession>A0ABN0IM64</accession>
<feature type="domain" description="UvrD-like helicase C-terminal" evidence="13">
    <location>
        <begin position="286"/>
        <end position="561"/>
    </location>
</feature>
<comment type="catalytic activity">
    <reaction evidence="9 11">
        <text>ATP + H2O = ADP + phosphate + H(+)</text>
        <dbReference type="Rhea" id="RHEA:13065"/>
        <dbReference type="ChEBI" id="CHEBI:15377"/>
        <dbReference type="ChEBI" id="CHEBI:15378"/>
        <dbReference type="ChEBI" id="CHEBI:30616"/>
        <dbReference type="ChEBI" id="CHEBI:43474"/>
        <dbReference type="ChEBI" id="CHEBI:456216"/>
        <dbReference type="EC" id="5.6.2.4"/>
    </reaction>
</comment>
<protein>
    <recommendedName>
        <fullName evidence="11">ATP-dependent DNA helicase</fullName>
        <ecNumber evidence="11">5.6.2.4</ecNumber>
    </recommendedName>
</protein>
<organism evidence="14 15">
    <name type="scientific">Veillonella atypica KON</name>
    <dbReference type="NCBI Taxonomy" id="1128111"/>
    <lineage>
        <taxon>Bacteria</taxon>
        <taxon>Bacillati</taxon>
        <taxon>Bacillota</taxon>
        <taxon>Negativicutes</taxon>
        <taxon>Veillonellales</taxon>
        <taxon>Veillonellaceae</taxon>
        <taxon>Veillonella</taxon>
    </lineage>
</organism>
<dbReference type="Pfam" id="PF00580">
    <property type="entry name" value="UvrD-helicase"/>
    <property type="match status" value="1"/>
</dbReference>
<evidence type="ECO:0000256" key="2">
    <source>
        <dbReference type="ARBA" id="ARBA00022741"/>
    </source>
</evidence>
<dbReference type="InterPro" id="IPR027417">
    <property type="entry name" value="P-loop_NTPase"/>
</dbReference>
<keyword evidence="15" id="KW-1185">Reference proteome</keyword>
<dbReference type="PROSITE" id="PS51198">
    <property type="entry name" value="UVRD_HELICASE_ATP_BIND"/>
    <property type="match status" value="1"/>
</dbReference>
<gene>
    <name evidence="14" type="ORF">HMPREF0870_00450</name>
</gene>
<evidence type="ECO:0000259" key="12">
    <source>
        <dbReference type="PROSITE" id="PS51198"/>
    </source>
</evidence>
<evidence type="ECO:0000256" key="11">
    <source>
        <dbReference type="RuleBase" id="RU364053"/>
    </source>
</evidence>
<dbReference type="EMBL" id="AMEX01000007">
    <property type="protein sequence ID" value="EKY20730.1"/>
    <property type="molecule type" value="Genomic_DNA"/>
</dbReference>
<name>A0ABN0IM64_9FIRM</name>
<dbReference type="Gene3D" id="1.10.486.10">
    <property type="entry name" value="PCRA, domain 4"/>
    <property type="match status" value="1"/>
</dbReference>
<evidence type="ECO:0000256" key="7">
    <source>
        <dbReference type="ARBA" id="ARBA00023235"/>
    </source>
</evidence>
<dbReference type="PANTHER" id="PTHR11070">
    <property type="entry name" value="UVRD / RECB / PCRA DNA HELICASE FAMILY MEMBER"/>
    <property type="match status" value="1"/>
</dbReference>
<keyword evidence="2 10" id="KW-0547">Nucleotide-binding</keyword>
<dbReference type="InterPro" id="IPR000212">
    <property type="entry name" value="DNA_helicase_UvrD/REP"/>
</dbReference>
<proteinExistence type="inferred from homology"/>
<evidence type="ECO:0000256" key="10">
    <source>
        <dbReference type="PROSITE-ProRule" id="PRU00560"/>
    </source>
</evidence>
<keyword evidence="5 10" id="KW-0067">ATP-binding</keyword>
<dbReference type="NCBIfam" id="TIGR01073">
    <property type="entry name" value="pcrA"/>
    <property type="match status" value="1"/>
</dbReference>
<reference evidence="14 15" key="1">
    <citation type="submission" date="2012-05" db="EMBL/GenBank/DDBJ databases">
        <authorList>
            <person name="Weinstock G."/>
            <person name="Sodergren E."/>
            <person name="Lobos E.A."/>
            <person name="Fulton L."/>
            <person name="Fulton R."/>
            <person name="Courtney L."/>
            <person name="Fronick C."/>
            <person name="O'Laughlin M."/>
            <person name="Godfrey J."/>
            <person name="Wilson R.M."/>
            <person name="Miner T."/>
            <person name="Farmer C."/>
            <person name="Delehaunty K."/>
            <person name="Cordes M."/>
            <person name="Minx P."/>
            <person name="Tomlinson C."/>
            <person name="Chen J."/>
            <person name="Wollam A."/>
            <person name="Pepin K.H."/>
            <person name="Bhonagiri V."/>
            <person name="Zhang X."/>
            <person name="Suruliraj S."/>
            <person name="Warren W."/>
            <person name="Mitreva M."/>
            <person name="Mardis E.R."/>
            <person name="Wilson R.K."/>
        </authorList>
    </citation>
    <scope>NUCLEOTIDE SEQUENCE [LARGE SCALE GENOMIC DNA]</scope>
    <source>
        <strain evidence="14 15">KON</strain>
    </source>
</reference>
<dbReference type="EC" id="5.6.2.4" evidence="11"/>
<comment type="similarity">
    <text evidence="1 11">Belongs to the helicase family. UvrD subfamily.</text>
</comment>
<dbReference type="InterPro" id="IPR013986">
    <property type="entry name" value="DExx_box_DNA_helicase_dom_sf"/>
</dbReference>
<dbReference type="Gene3D" id="3.40.50.300">
    <property type="entry name" value="P-loop containing nucleotide triphosphate hydrolases"/>
    <property type="match status" value="2"/>
</dbReference>
<evidence type="ECO:0000256" key="6">
    <source>
        <dbReference type="ARBA" id="ARBA00023125"/>
    </source>
</evidence>
<evidence type="ECO:0000256" key="1">
    <source>
        <dbReference type="ARBA" id="ARBA00009922"/>
    </source>
</evidence>